<dbReference type="InterPro" id="IPR036864">
    <property type="entry name" value="Zn2-C6_fun-type_DNA-bd_sf"/>
</dbReference>
<evidence type="ECO:0000256" key="4">
    <source>
        <dbReference type="ARBA" id="ARBA00023242"/>
    </source>
</evidence>
<dbReference type="InterPro" id="IPR050675">
    <property type="entry name" value="OAF3"/>
</dbReference>
<feature type="region of interest" description="Disordered" evidence="5">
    <location>
        <begin position="52"/>
        <end position="129"/>
    </location>
</feature>
<dbReference type="SMART" id="SM00066">
    <property type="entry name" value="GAL4"/>
    <property type="match status" value="1"/>
</dbReference>
<evidence type="ECO:0000259" key="6">
    <source>
        <dbReference type="PROSITE" id="PS50048"/>
    </source>
</evidence>
<evidence type="ECO:0000256" key="5">
    <source>
        <dbReference type="SAM" id="MobiDB-lite"/>
    </source>
</evidence>
<dbReference type="PRINTS" id="PR00755">
    <property type="entry name" value="AFLATOXINBRP"/>
</dbReference>
<organism evidence="7 8">
    <name type="scientific">Aspergillus keveii</name>
    <dbReference type="NCBI Taxonomy" id="714993"/>
    <lineage>
        <taxon>Eukaryota</taxon>
        <taxon>Fungi</taxon>
        <taxon>Dikarya</taxon>
        <taxon>Ascomycota</taxon>
        <taxon>Pezizomycotina</taxon>
        <taxon>Eurotiomycetes</taxon>
        <taxon>Eurotiomycetidae</taxon>
        <taxon>Eurotiales</taxon>
        <taxon>Aspergillaceae</taxon>
        <taxon>Aspergillus</taxon>
        <taxon>Aspergillus subgen. Nidulantes</taxon>
    </lineage>
</organism>
<evidence type="ECO:0000313" key="8">
    <source>
        <dbReference type="Proteomes" id="UP001610563"/>
    </source>
</evidence>
<dbReference type="Gene3D" id="4.10.240.10">
    <property type="entry name" value="Zn(2)-C6 fungal-type DNA-binding domain"/>
    <property type="match status" value="1"/>
</dbReference>
<keyword evidence="1" id="KW-0805">Transcription regulation</keyword>
<feature type="compositionally biased region" description="Polar residues" evidence="5">
    <location>
        <begin position="117"/>
        <end position="129"/>
    </location>
</feature>
<keyword evidence="2" id="KW-0238">DNA-binding</keyword>
<dbReference type="EMBL" id="JBFTWV010000065">
    <property type="protein sequence ID" value="KAL2789403.1"/>
    <property type="molecule type" value="Genomic_DNA"/>
</dbReference>
<keyword evidence="8" id="KW-1185">Reference proteome</keyword>
<protein>
    <recommendedName>
        <fullName evidence="6">Zn(2)-C6 fungal-type domain-containing protein</fullName>
    </recommendedName>
</protein>
<proteinExistence type="predicted"/>
<feature type="region of interest" description="Disordered" evidence="5">
    <location>
        <begin position="291"/>
        <end position="314"/>
    </location>
</feature>
<evidence type="ECO:0000313" key="7">
    <source>
        <dbReference type="EMBL" id="KAL2789403.1"/>
    </source>
</evidence>
<keyword evidence="4" id="KW-0539">Nucleus</keyword>
<dbReference type="PROSITE" id="PS50048">
    <property type="entry name" value="ZN2_CY6_FUNGAL_2"/>
    <property type="match status" value="1"/>
</dbReference>
<feature type="domain" description="Zn(2)-C6 fungal-type" evidence="6">
    <location>
        <begin position="15"/>
        <end position="45"/>
    </location>
</feature>
<keyword evidence="3" id="KW-0804">Transcription</keyword>
<dbReference type="PANTHER" id="PTHR31069">
    <property type="entry name" value="OLEATE-ACTIVATED TRANSCRIPTION FACTOR 1-RELATED"/>
    <property type="match status" value="1"/>
</dbReference>
<dbReference type="SUPFAM" id="SSF57701">
    <property type="entry name" value="Zn2/Cys6 DNA-binding domain"/>
    <property type="match status" value="1"/>
</dbReference>
<reference evidence="7 8" key="1">
    <citation type="submission" date="2024-07" db="EMBL/GenBank/DDBJ databases">
        <title>Section-level genome sequencing and comparative genomics of Aspergillus sections Usti and Cavernicolus.</title>
        <authorList>
            <consortium name="Lawrence Berkeley National Laboratory"/>
            <person name="Nybo J.L."/>
            <person name="Vesth T.C."/>
            <person name="Theobald S."/>
            <person name="Frisvad J.C."/>
            <person name="Larsen T.O."/>
            <person name="Kjaerboelling I."/>
            <person name="Rothschild-Mancinelli K."/>
            <person name="Lyhne E.K."/>
            <person name="Kogle M.E."/>
            <person name="Barry K."/>
            <person name="Clum A."/>
            <person name="Na H."/>
            <person name="Ledsgaard L."/>
            <person name="Lin J."/>
            <person name="Lipzen A."/>
            <person name="Kuo A."/>
            <person name="Riley R."/>
            <person name="Mondo S."/>
            <person name="Labutti K."/>
            <person name="Haridas S."/>
            <person name="Pangalinan J."/>
            <person name="Salamov A.A."/>
            <person name="Simmons B.A."/>
            <person name="Magnuson J.K."/>
            <person name="Chen J."/>
            <person name="Drula E."/>
            <person name="Henrissat B."/>
            <person name="Wiebenga A."/>
            <person name="Lubbers R.J."/>
            <person name="Gomes A.C."/>
            <person name="Makela M.R."/>
            <person name="Stajich J."/>
            <person name="Grigoriev I.V."/>
            <person name="Mortensen U.H."/>
            <person name="De Vries R.P."/>
            <person name="Baker S.E."/>
            <person name="Andersen M.R."/>
        </authorList>
    </citation>
    <scope>NUCLEOTIDE SEQUENCE [LARGE SCALE GENOMIC DNA]</scope>
    <source>
        <strain evidence="7 8">CBS 209.92</strain>
    </source>
</reference>
<dbReference type="InterPro" id="IPR001138">
    <property type="entry name" value="Zn2Cys6_DnaBD"/>
</dbReference>
<name>A0ABR4G2L8_9EURO</name>
<dbReference type="Proteomes" id="UP001610563">
    <property type="component" value="Unassembled WGS sequence"/>
</dbReference>
<dbReference type="PANTHER" id="PTHR31069:SF31">
    <property type="entry name" value="MONODICTYPHENONE CLUSTER TRANSCRIPTION FACTOR-RELATED"/>
    <property type="match status" value="1"/>
</dbReference>
<sequence length="428" mass="45463">MTSTVDGRVTKLRASCDACNEAKVRCSQTKPTCARCEKNDTICVYGLSRRSHKNAPRIGTSQGSAFTHCPSPSGHTRTLSISENTTSSNTSSSSSPPSRLRSQPNTPLPVQPALSPPSATGTGHNNLMLGTTHMNTTAQLPTLLPDDHLFSEFGLALDSTGADVFRQDYDMLDFPTSSSPQNNHMADSIMGGDLLEFSFPLQQQAIPPPLQQPTTQNNLNNPCSCASRLMTELAAMPPGSAASCDRTVLRARVPRRMICQLVRIRILTTSILIGRVIQGLEASLMRTTTSPYSSYSSYSSSAPASSTSSSSAADTAPKLSLGELQIDPEEENQLKQHLWLLQFRKLRKVISKMSVSVRLLTGTGNIGATGNGVGGIGGSIGAIGAGGGGSGGHSAHVMACQCIHMWLLQKADGLKARYDAREGRGMID</sequence>
<accession>A0ABR4G2L8</accession>
<comment type="caution">
    <text evidence="7">The sequence shown here is derived from an EMBL/GenBank/DDBJ whole genome shotgun (WGS) entry which is preliminary data.</text>
</comment>
<evidence type="ECO:0000256" key="1">
    <source>
        <dbReference type="ARBA" id="ARBA00023015"/>
    </source>
</evidence>
<evidence type="ECO:0000256" key="3">
    <source>
        <dbReference type="ARBA" id="ARBA00023163"/>
    </source>
</evidence>
<feature type="compositionally biased region" description="Low complexity" evidence="5">
    <location>
        <begin position="78"/>
        <end position="102"/>
    </location>
</feature>
<dbReference type="Pfam" id="PF00172">
    <property type="entry name" value="Zn_clus"/>
    <property type="match status" value="1"/>
</dbReference>
<evidence type="ECO:0000256" key="2">
    <source>
        <dbReference type="ARBA" id="ARBA00023125"/>
    </source>
</evidence>
<gene>
    <name evidence="7" type="ORF">BJX66DRAFT_235991</name>
</gene>
<dbReference type="CDD" id="cd00067">
    <property type="entry name" value="GAL4"/>
    <property type="match status" value="1"/>
</dbReference>